<name>Z9JI94_9GAMM</name>
<gene>
    <name evidence="1" type="ORF">AF72_09340</name>
</gene>
<reference evidence="1 2" key="1">
    <citation type="journal article" date="2014" name="Genome Announc.">
        <title>Draft Genome Sequence of Xylella fastidiosa Pear Leaf Scorch Strain in Taiwan.</title>
        <authorList>
            <person name="Su C.C."/>
            <person name="Deng W.L."/>
            <person name="Jan F.J."/>
            <person name="Chang C.J."/>
            <person name="Huang H."/>
            <person name="Chen J."/>
        </authorList>
    </citation>
    <scope>NUCLEOTIDE SEQUENCE [LARGE SCALE GENOMIC DNA]</scope>
    <source>
        <strain evidence="1 2">PLS229</strain>
    </source>
</reference>
<organism evidence="1 2">
    <name type="scientific">Xylella taiwanensis</name>
    <dbReference type="NCBI Taxonomy" id="1444770"/>
    <lineage>
        <taxon>Bacteria</taxon>
        <taxon>Pseudomonadati</taxon>
        <taxon>Pseudomonadota</taxon>
        <taxon>Gammaproteobacteria</taxon>
        <taxon>Lysobacterales</taxon>
        <taxon>Lysobacteraceae</taxon>
        <taxon>Xylella</taxon>
    </lineage>
</organism>
<sequence length="72" mass="7755">MPYTGPNITHADAHMADTGNDYKIVLVKQAINPHHTKQVNGHAIHISTSSPFEIQGIPQNIINRAGNSGGTR</sequence>
<dbReference type="Proteomes" id="UP000020406">
    <property type="component" value="Unassembled WGS sequence"/>
</dbReference>
<evidence type="ECO:0000313" key="1">
    <source>
        <dbReference type="EMBL" id="EWS77743.1"/>
    </source>
</evidence>
<protein>
    <submittedName>
        <fullName evidence="1">Uncharacterized protein</fullName>
    </submittedName>
</protein>
<accession>Z9JI94</accession>
<evidence type="ECO:0000313" key="2">
    <source>
        <dbReference type="Proteomes" id="UP000020406"/>
    </source>
</evidence>
<dbReference type="AlphaFoldDB" id="Z9JI94"/>
<comment type="caution">
    <text evidence="1">The sequence shown here is derived from an EMBL/GenBank/DDBJ whole genome shotgun (WGS) entry which is preliminary data.</text>
</comment>
<dbReference type="EMBL" id="JDSQ01000015">
    <property type="protein sequence ID" value="EWS77743.1"/>
    <property type="molecule type" value="Genomic_DNA"/>
</dbReference>
<proteinExistence type="predicted"/>